<feature type="chain" id="PRO_5046394502" description="Secreted protein" evidence="1">
    <location>
        <begin position="23"/>
        <end position="100"/>
    </location>
</feature>
<dbReference type="Proteomes" id="UP001352852">
    <property type="component" value="Unassembled WGS sequence"/>
</dbReference>
<evidence type="ECO:0000313" key="3">
    <source>
        <dbReference type="Proteomes" id="UP001352852"/>
    </source>
</evidence>
<reference evidence="2 3" key="1">
    <citation type="submission" date="2021-06" db="EMBL/GenBank/DDBJ databases">
        <authorList>
            <person name="Palmer J.M."/>
        </authorList>
    </citation>
    <scope>NUCLEOTIDE SEQUENCE [LARGE SCALE GENOMIC DNA]</scope>
    <source>
        <strain evidence="2 3">CL_MEX2019</strain>
        <tissue evidence="2">Muscle</tissue>
    </source>
</reference>
<gene>
    <name evidence="2" type="ORF">CHARACLAT_023849</name>
</gene>
<evidence type="ECO:0008006" key="4">
    <source>
        <dbReference type="Google" id="ProtNLM"/>
    </source>
</evidence>
<dbReference type="EMBL" id="JAHUTJ010059947">
    <property type="protein sequence ID" value="MED6288169.1"/>
    <property type="molecule type" value="Genomic_DNA"/>
</dbReference>
<organism evidence="2 3">
    <name type="scientific">Characodon lateralis</name>
    <dbReference type="NCBI Taxonomy" id="208331"/>
    <lineage>
        <taxon>Eukaryota</taxon>
        <taxon>Metazoa</taxon>
        <taxon>Chordata</taxon>
        <taxon>Craniata</taxon>
        <taxon>Vertebrata</taxon>
        <taxon>Euteleostomi</taxon>
        <taxon>Actinopterygii</taxon>
        <taxon>Neopterygii</taxon>
        <taxon>Teleostei</taxon>
        <taxon>Neoteleostei</taxon>
        <taxon>Acanthomorphata</taxon>
        <taxon>Ovalentaria</taxon>
        <taxon>Atherinomorphae</taxon>
        <taxon>Cyprinodontiformes</taxon>
        <taxon>Goodeidae</taxon>
        <taxon>Characodon</taxon>
    </lineage>
</organism>
<accession>A0ABU7ELZ5</accession>
<evidence type="ECO:0000256" key="1">
    <source>
        <dbReference type="SAM" id="SignalP"/>
    </source>
</evidence>
<evidence type="ECO:0000313" key="2">
    <source>
        <dbReference type="EMBL" id="MED6288169.1"/>
    </source>
</evidence>
<sequence length="100" mass="11377">MNGTSVPHASLLLFVGMMLISPKPTILSLDSGSMKEREGREGFLRVYFQPQLLSYPTYVLKPGETRREQREGGDHPSLRSAEACVKPISSRIWLQLFFFF</sequence>
<comment type="caution">
    <text evidence="2">The sequence shown here is derived from an EMBL/GenBank/DDBJ whole genome shotgun (WGS) entry which is preliminary data.</text>
</comment>
<name>A0ABU7ELZ5_9TELE</name>
<proteinExistence type="predicted"/>
<keyword evidence="1" id="KW-0732">Signal</keyword>
<protein>
    <recommendedName>
        <fullName evidence="4">Secreted protein</fullName>
    </recommendedName>
</protein>
<keyword evidence="3" id="KW-1185">Reference proteome</keyword>
<feature type="signal peptide" evidence="1">
    <location>
        <begin position="1"/>
        <end position="22"/>
    </location>
</feature>